<feature type="binding site" evidence="9">
    <location>
        <position position="95"/>
    </location>
    <ligand>
        <name>substrate</name>
    </ligand>
</feature>
<comment type="catalytic activity">
    <reaction evidence="8">
        <text>a 2,3-saturated acyl-[ACP] + NAD(+) = a (2E)-enoyl-[ACP] + NADH + H(+)</text>
        <dbReference type="Rhea" id="RHEA:10240"/>
        <dbReference type="Rhea" id="RHEA-COMP:9925"/>
        <dbReference type="Rhea" id="RHEA-COMP:9926"/>
        <dbReference type="ChEBI" id="CHEBI:15378"/>
        <dbReference type="ChEBI" id="CHEBI:57540"/>
        <dbReference type="ChEBI" id="CHEBI:57945"/>
        <dbReference type="ChEBI" id="CHEBI:78784"/>
        <dbReference type="ChEBI" id="CHEBI:78785"/>
        <dbReference type="EC" id="1.3.1.9"/>
    </reaction>
</comment>
<feature type="binding site" evidence="10">
    <location>
        <begin position="64"/>
        <end position="65"/>
    </location>
    <ligand>
        <name>NAD(+)</name>
        <dbReference type="ChEBI" id="CHEBI:57540"/>
    </ligand>
</feature>
<evidence type="ECO:0000256" key="9">
    <source>
        <dbReference type="PIRSR" id="PIRSR000094-2"/>
    </source>
</evidence>
<dbReference type="PIRSF" id="PIRSF000094">
    <property type="entry name" value="Enoyl-ACP_rdct"/>
    <property type="match status" value="1"/>
</dbReference>
<comment type="similarity">
    <text evidence="2 8">Belongs to the short-chain dehydrogenases/reductases (SDR) family. FabI subfamily.</text>
</comment>
<feature type="binding site" evidence="10">
    <location>
        <position position="15"/>
    </location>
    <ligand>
        <name>NAD(+)</name>
        <dbReference type="ChEBI" id="CHEBI:57540"/>
    </ligand>
</feature>
<evidence type="ECO:0000256" key="3">
    <source>
        <dbReference type="ARBA" id="ARBA00022516"/>
    </source>
</evidence>
<dbReference type="EMBL" id="JAUSVL010000001">
    <property type="protein sequence ID" value="MDQ0288626.1"/>
    <property type="molecule type" value="Genomic_DNA"/>
</dbReference>
<dbReference type="EC" id="1.3.1.9" evidence="8"/>
<evidence type="ECO:0000256" key="1">
    <source>
        <dbReference type="ARBA" id="ARBA00005194"/>
    </source>
</evidence>
<keyword evidence="5 8" id="KW-0560">Oxidoreductase</keyword>
<evidence type="ECO:0000256" key="7">
    <source>
        <dbReference type="ARBA" id="ARBA00023160"/>
    </source>
</evidence>
<evidence type="ECO:0000313" key="11">
    <source>
        <dbReference type="EMBL" id="MDQ0288626.1"/>
    </source>
</evidence>
<dbReference type="GO" id="GO:0006633">
    <property type="term" value="P:fatty acid biosynthetic process"/>
    <property type="evidence" value="ECO:0007669"/>
    <property type="project" value="UniProtKB-KW"/>
</dbReference>
<comment type="caution">
    <text evidence="11">The sequence shown here is derived from an EMBL/GenBank/DDBJ whole genome shotgun (WGS) entry which is preliminary data.</text>
</comment>
<keyword evidence="4" id="KW-0276">Fatty acid metabolism</keyword>
<dbReference type="Proteomes" id="UP001238163">
    <property type="component" value="Unassembled WGS sequence"/>
</dbReference>
<evidence type="ECO:0000256" key="4">
    <source>
        <dbReference type="ARBA" id="ARBA00022832"/>
    </source>
</evidence>
<dbReference type="RefSeq" id="WP_307259961.1">
    <property type="nucleotide sequence ID" value="NZ_JAUSVL010000001.1"/>
</dbReference>
<feature type="binding site" evidence="10">
    <location>
        <position position="92"/>
    </location>
    <ligand>
        <name>NAD(+)</name>
        <dbReference type="ChEBI" id="CHEBI:57540"/>
    </ligand>
</feature>
<evidence type="ECO:0000256" key="10">
    <source>
        <dbReference type="PIRSR" id="PIRSR000094-3"/>
    </source>
</evidence>
<dbReference type="GO" id="GO:0004318">
    <property type="term" value="F:enoyl-[acyl-carrier-protein] reductase (NADH) activity"/>
    <property type="evidence" value="ECO:0007669"/>
    <property type="project" value="UniProtKB-EC"/>
</dbReference>
<dbReference type="Gene3D" id="3.40.50.720">
    <property type="entry name" value="NAD(P)-binding Rossmann-like Domain"/>
    <property type="match status" value="1"/>
</dbReference>
<reference evidence="11" key="1">
    <citation type="submission" date="2023-07" db="EMBL/GenBank/DDBJ databases">
        <title>Genomic Encyclopedia of Type Strains, Phase IV (KMG-IV): sequencing the most valuable type-strain genomes for metagenomic binning, comparative biology and taxonomic classification.</title>
        <authorList>
            <person name="Goeker M."/>
        </authorList>
    </citation>
    <scope>NUCLEOTIDE SEQUENCE</scope>
    <source>
        <strain evidence="11">DSM 24202</strain>
    </source>
</reference>
<dbReference type="AlphaFoldDB" id="A0AAE4AML6"/>
<name>A0AAE4AML6_9BACT</name>
<feature type="binding site" evidence="10">
    <location>
        <position position="162"/>
    </location>
    <ligand>
        <name>NAD(+)</name>
        <dbReference type="ChEBI" id="CHEBI:57540"/>
    </ligand>
</feature>
<dbReference type="Pfam" id="PF13561">
    <property type="entry name" value="adh_short_C2"/>
    <property type="match status" value="1"/>
</dbReference>
<evidence type="ECO:0000256" key="2">
    <source>
        <dbReference type="ARBA" id="ARBA00009233"/>
    </source>
</evidence>
<dbReference type="PRINTS" id="PR00081">
    <property type="entry name" value="GDHRDH"/>
</dbReference>
<evidence type="ECO:0000313" key="12">
    <source>
        <dbReference type="Proteomes" id="UP001238163"/>
    </source>
</evidence>
<protein>
    <recommendedName>
        <fullName evidence="8">Enoyl-[acyl-carrier-protein] reductase [NADH]</fullName>
        <ecNumber evidence="8">1.3.1.9</ecNumber>
    </recommendedName>
</protein>
<evidence type="ECO:0000256" key="8">
    <source>
        <dbReference type="PIRNR" id="PIRNR000094"/>
    </source>
</evidence>
<evidence type="ECO:0000256" key="5">
    <source>
        <dbReference type="ARBA" id="ARBA00023002"/>
    </source>
</evidence>
<dbReference type="InterPro" id="IPR002347">
    <property type="entry name" value="SDR_fam"/>
</dbReference>
<keyword evidence="12" id="KW-1185">Reference proteome</keyword>
<keyword evidence="6" id="KW-0443">Lipid metabolism</keyword>
<dbReference type="PANTHER" id="PTHR43159:SF2">
    <property type="entry name" value="ENOYL-[ACYL-CARRIER-PROTEIN] REDUCTASE [NADH], CHLOROPLASTIC"/>
    <property type="match status" value="1"/>
</dbReference>
<organism evidence="11 12">
    <name type="scientific">Oligosphaera ethanolica</name>
    <dbReference type="NCBI Taxonomy" id="760260"/>
    <lineage>
        <taxon>Bacteria</taxon>
        <taxon>Pseudomonadati</taxon>
        <taxon>Lentisphaerota</taxon>
        <taxon>Oligosphaeria</taxon>
        <taxon>Oligosphaerales</taxon>
        <taxon>Oligosphaeraceae</taxon>
        <taxon>Oligosphaera</taxon>
    </lineage>
</organism>
<proteinExistence type="inferred from homology"/>
<dbReference type="SUPFAM" id="SSF51735">
    <property type="entry name" value="NAD(P)-binding Rossmann-fold domains"/>
    <property type="match status" value="1"/>
</dbReference>
<keyword evidence="3 8" id="KW-0444">Lipid biosynthesis</keyword>
<dbReference type="InterPro" id="IPR036291">
    <property type="entry name" value="NAD(P)-bd_dom_sf"/>
</dbReference>
<keyword evidence="8 10" id="KW-0520">NAD</keyword>
<dbReference type="PANTHER" id="PTHR43159">
    <property type="entry name" value="ENOYL-[ACYL-CARRIER-PROTEIN] REDUCTASE"/>
    <property type="match status" value="1"/>
</dbReference>
<gene>
    <name evidence="11" type="ORF">J3R75_000733</name>
</gene>
<dbReference type="InterPro" id="IPR014358">
    <property type="entry name" value="Enoyl-ACP_Rdtase_NADH"/>
</dbReference>
<evidence type="ECO:0000256" key="6">
    <source>
        <dbReference type="ARBA" id="ARBA00023098"/>
    </source>
</evidence>
<accession>A0AAE4AML6</accession>
<comment type="pathway">
    <text evidence="1">Lipid metabolism; fatty acid biosynthesis.</text>
</comment>
<sequence length="272" mass="29128">MDFLQLHNKNIVVMGVANRRSVAWAVAKVLLDVGAKPIYVFKDQALLEKNRALIGAAAPVVICDVEKDADLAALPAAVSAIAPEVHGLVHSIAFANYSEGLKPFHETIKKDFLQAVDISCFSLVEVANRLKALFSPDAAIVTMSISTTRMASENYGYMGPIKAALDSTVAFLAKSLSQEVSPHIRVNAVGAGLLKTSASAGIPGYIDAYLYAEKVIPRHQALDTSEVANTVAFLLSQRSSGINAQTITVDAGMSINYFDRDVVRRVTAARPQ</sequence>
<keyword evidence="7 8" id="KW-0275">Fatty acid biosynthesis</keyword>